<accession>A0A9N8V2C8</accession>
<feature type="region of interest" description="Disordered" evidence="1">
    <location>
        <begin position="1"/>
        <end position="51"/>
    </location>
</feature>
<feature type="transmembrane region" description="Helical" evidence="2">
    <location>
        <begin position="157"/>
        <end position="177"/>
    </location>
</feature>
<evidence type="ECO:0000256" key="1">
    <source>
        <dbReference type="SAM" id="MobiDB-lite"/>
    </source>
</evidence>
<sequence length="193" mass="21955">MESSLPHKNNTNKHFLANNRPQKQKLIETETLHSTQEHSTASPSSSSFAQVTHDNNITSDLSARESIDETEPLLSSSNIVSRVVDSDLVIPQESDPFLLVHMRQKRRPPPRPKYVVFLLLLAFIDFSIISTCMILLIHKGPWGENGKWHWDILEWDILSLGILRIFTVMCVNSSMWLRELGWILGGVCGVRLN</sequence>
<evidence type="ECO:0000256" key="2">
    <source>
        <dbReference type="SAM" id="Phobius"/>
    </source>
</evidence>
<dbReference type="Proteomes" id="UP000789831">
    <property type="component" value="Unassembled WGS sequence"/>
</dbReference>
<evidence type="ECO:0000313" key="4">
    <source>
        <dbReference type="Proteomes" id="UP000789831"/>
    </source>
</evidence>
<dbReference type="OrthoDB" id="2447711at2759"/>
<name>A0A9N8V2C8_9GLOM</name>
<dbReference type="AlphaFoldDB" id="A0A9N8V2C8"/>
<feature type="compositionally biased region" description="Low complexity" evidence="1">
    <location>
        <begin position="37"/>
        <end position="47"/>
    </location>
</feature>
<protein>
    <submittedName>
        <fullName evidence="3">2925_t:CDS:1</fullName>
    </submittedName>
</protein>
<proteinExistence type="predicted"/>
<feature type="transmembrane region" description="Helical" evidence="2">
    <location>
        <begin position="114"/>
        <end position="137"/>
    </location>
</feature>
<dbReference type="EMBL" id="CAJVPL010000023">
    <property type="protein sequence ID" value="CAG8435077.1"/>
    <property type="molecule type" value="Genomic_DNA"/>
</dbReference>
<keyword evidence="2" id="KW-0472">Membrane</keyword>
<keyword evidence="4" id="KW-1185">Reference proteome</keyword>
<gene>
    <name evidence="3" type="ORF">AGERDE_LOCUS464</name>
</gene>
<comment type="caution">
    <text evidence="3">The sequence shown here is derived from an EMBL/GenBank/DDBJ whole genome shotgun (WGS) entry which is preliminary data.</text>
</comment>
<evidence type="ECO:0000313" key="3">
    <source>
        <dbReference type="EMBL" id="CAG8435077.1"/>
    </source>
</evidence>
<organism evidence="3 4">
    <name type="scientific">Ambispora gerdemannii</name>
    <dbReference type="NCBI Taxonomy" id="144530"/>
    <lineage>
        <taxon>Eukaryota</taxon>
        <taxon>Fungi</taxon>
        <taxon>Fungi incertae sedis</taxon>
        <taxon>Mucoromycota</taxon>
        <taxon>Glomeromycotina</taxon>
        <taxon>Glomeromycetes</taxon>
        <taxon>Archaeosporales</taxon>
        <taxon>Ambisporaceae</taxon>
        <taxon>Ambispora</taxon>
    </lineage>
</organism>
<feature type="compositionally biased region" description="Polar residues" evidence="1">
    <location>
        <begin position="1"/>
        <end position="13"/>
    </location>
</feature>
<keyword evidence="2" id="KW-1133">Transmembrane helix</keyword>
<reference evidence="3" key="1">
    <citation type="submission" date="2021-06" db="EMBL/GenBank/DDBJ databases">
        <authorList>
            <person name="Kallberg Y."/>
            <person name="Tangrot J."/>
            <person name="Rosling A."/>
        </authorList>
    </citation>
    <scope>NUCLEOTIDE SEQUENCE</scope>
    <source>
        <strain evidence="3">MT106</strain>
    </source>
</reference>
<keyword evidence="2" id="KW-0812">Transmembrane</keyword>